<comment type="caution">
    <text evidence="7">The sequence shown here is derived from an EMBL/GenBank/DDBJ whole genome shotgun (WGS) entry which is preliminary data.</text>
</comment>
<gene>
    <name evidence="7" type="ORF">RND81_10G072100</name>
</gene>
<feature type="compositionally biased region" description="Basic and acidic residues" evidence="5">
    <location>
        <begin position="28"/>
        <end position="37"/>
    </location>
</feature>
<evidence type="ECO:0000313" key="7">
    <source>
        <dbReference type="EMBL" id="KAK9682410.1"/>
    </source>
</evidence>
<evidence type="ECO:0000256" key="4">
    <source>
        <dbReference type="PROSITE-ProRule" id="PRU00325"/>
    </source>
</evidence>
<dbReference type="InterPro" id="IPR018289">
    <property type="entry name" value="MULE_transposase_dom"/>
</dbReference>
<dbReference type="GO" id="GO:0008270">
    <property type="term" value="F:zinc ion binding"/>
    <property type="evidence" value="ECO:0007669"/>
    <property type="project" value="UniProtKB-KW"/>
</dbReference>
<dbReference type="InterPro" id="IPR006564">
    <property type="entry name" value="Znf_PMZ"/>
</dbReference>
<dbReference type="Pfam" id="PF10551">
    <property type="entry name" value="MULE"/>
    <property type="match status" value="1"/>
</dbReference>
<proteinExistence type="predicted"/>
<sequence length="739" mass="84740">MELNALNNQLLPFEETFPNSALEGEAEEVSHDAHEISENIVTPIDSNPTSTPIETDSQVSPNVVGIPGVGVPHCPEDLKPSIGKTFSTLEEGLSFYKDKEGHSKHEGVKRKRSVTRVGCEARMNFKRLDTGEYVIYDFIEAHNNAMVTPDTMVHLKQSRDLNLVHKKMIMDNSRVNQGPVKTFRMFKEYVRGYKNVGASLEDFKNFSRDVKKFLKDYDAQMLIETFMQKKSMCPSFYFDFDVDCDQNLNKIFWADPIGIKNYALFGDSNSFDTTFDFNKYRMVFTPFTGVDNHKRCVTFAAEMIAKENAESFTWLFENYVKAMRGCYPVTIITDQCLGIKAGIEKVFGSITQHRYCMWHIMKKMPEKVGSAICRDTEFLKEITSIIWGDDIEPSEFESRWCSILESYELTDHEWLNQLYEMRESWIPAYFRDTYLAMDAQRWKNSKLTADSKNSSPVLATPLLLEKHASEFYTPSIFYEFQEELKESCFRCGLEKNSKEEKTEKISVIDRARNNVYEVLCSNMKFSCSCKRFERYGLLCRHVLWVLNTKGYEEIPGNYLLGRWGKSASYRPIFNVANTTLLADCASLDTRQQQISELWSEVFTSVSLVEDDEGNAEDLLLLLRNFNEKLLVSSRASKSMSKKSEIEILLGSKIPTQATVLPPKQSKNKGSGRRMISDKEKAVEQHSKPLRKCNACGQMANHDKRNCHKKQYSGCDGDELMKVGRVSRKKSQLLGLSIAC</sequence>
<organism evidence="7 8">
    <name type="scientific">Saponaria officinalis</name>
    <name type="common">Common soapwort</name>
    <name type="synonym">Lychnis saponaria</name>
    <dbReference type="NCBI Taxonomy" id="3572"/>
    <lineage>
        <taxon>Eukaryota</taxon>
        <taxon>Viridiplantae</taxon>
        <taxon>Streptophyta</taxon>
        <taxon>Embryophyta</taxon>
        <taxon>Tracheophyta</taxon>
        <taxon>Spermatophyta</taxon>
        <taxon>Magnoliopsida</taxon>
        <taxon>eudicotyledons</taxon>
        <taxon>Gunneridae</taxon>
        <taxon>Pentapetalae</taxon>
        <taxon>Caryophyllales</taxon>
        <taxon>Caryophyllaceae</taxon>
        <taxon>Caryophylleae</taxon>
        <taxon>Saponaria</taxon>
    </lineage>
</organism>
<keyword evidence="8" id="KW-1185">Reference proteome</keyword>
<dbReference type="PANTHER" id="PTHR47718:SF18">
    <property type="entry name" value="PROTEIN FAR1-RELATED SEQUENCE 5-LIKE"/>
    <property type="match status" value="1"/>
</dbReference>
<protein>
    <recommendedName>
        <fullName evidence="6">SWIM-type domain-containing protein</fullName>
    </recommendedName>
</protein>
<evidence type="ECO:0000256" key="1">
    <source>
        <dbReference type="ARBA" id="ARBA00022723"/>
    </source>
</evidence>
<dbReference type="PROSITE" id="PS50966">
    <property type="entry name" value="ZF_SWIM"/>
    <property type="match status" value="1"/>
</dbReference>
<dbReference type="AlphaFoldDB" id="A0AAW1HYZ9"/>
<dbReference type="PANTHER" id="PTHR47718">
    <property type="entry name" value="OS01G0519700 PROTEIN"/>
    <property type="match status" value="1"/>
</dbReference>
<evidence type="ECO:0000256" key="2">
    <source>
        <dbReference type="ARBA" id="ARBA00022771"/>
    </source>
</evidence>
<evidence type="ECO:0000256" key="3">
    <source>
        <dbReference type="ARBA" id="ARBA00022833"/>
    </source>
</evidence>
<dbReference type="SMART" id="SM00575">
    <property type="entry name" value="ZnF_PMZ"/>
    <property type="match status" value="1"/>
</dbReference>
<dbReference type="Proteomes" id="UP001443914">
    <property type="component" value="Unassembled WGS sequence"/>
</dbReference>
<dbReference type="Pfam" id="PF03101">
    <property type="entry name" value="FAR1"/>
    <property type="match status" value="1"/>
</dbReference>
<keyword evidence="3" id="KW-0862">Zinc</keyword>
<accession>A0AAW1HYZ9</accession>
<dbReference type="InterPro" id="IPR004330">
    <property type="entry name" value="FAR1_DNA_bnd_dom"/>
</dbReference>
<evidence type="ECO:0000313" key="8">
    <source>
        <dbReference type="Proteomes" id="UP001443914"/>
    </source>
</evidence>
<keyword evidence="2 4" id="KW-0863">Zinc-finger</keyword>
<keyword evidence="1" id="KW-0479">Metal-binding</keyword>
<dbReference type="InterPro" id="IPR007527">
    <property type="entry name" value="Znf_SWIM"/>
</dbReference>
<dbReference type="Pfam" id="PF04434">
    <property type="entry name" value="SWIM"/>
    <property type="match status" value="1"/>
</dbReference>
<evidence type="ECO:0000259" key="6">
    <source>
        <dbReference type="PROSITE" id="PS50966"/>
    </source>
</evidence>
<feature type="region of interest" description="Disordered" evidence="5">
    <location>
        <begin position="23"/>
        <end position="60"/>
    </location>
</feature>
<name>A0AAW1HYZ9_SAPOF</name>
<feature type="compositionally biased region" description="Polar residues" evidence="5">
    <location>
        <begin position="44"/>
        <end position="58"/>
    </location>
</feature>
<feature type="domain" description="SWIM-type" evidence="6">
    <location>
        <begin position="516"/>
        <end position="550"/>
    </location>
</feature>
<evidence type="ECO:0000256" key="5">
    <source>
        <dbReference type="SAM" id="MobiDB-lite"/>
    </source>
</evidence>
<reference evidence="7" key="1">
    <citation type="submission" date="2024-03" db="EMBL/GenBank/DDBJ databases">
        <title>WGS assembly of Saponaria officinalis var. Norfolk2.</title>
        <authorList>
            <person name="Jenkins J."/>
            <person name="Shu S."/>
            <person name="Grimwood J."/>
            <person name="Barry K."/>
            <person name="Goodstein D."/>
            <person name="Schmutz J."/>
            <person name="Leebens-Mack J."/>
            <person name="Osbourn A."/>
        </authorList>
    </citation>
    <scope>NUCLEOTIDE SEQUENCE [LARGE SCALE GENOMIC DNA]</scope>
    <source>
        <strain evidence="7">JIC</strain>
    </source>
</reference>
<dbReference type="EMBL" id="JBDFQZ010000010">
    <property type="protein sequence ID" value="KAK9682410.1"/>
    <property type="molecule type" value="Genomic_DNA"/>
</dbReference>